<dbReference type="RefSeq" id="WP_146324013.1">
    <property type="nucleotide sequence ID" value="NZ_BAABLR010000007.1"/>
</dbReference>
<dbReference type="EMBL" id="VOHM01000007">
    <property type="protein sequence ID" value="TWT26737.1"/>
    <property type="molecule type" value="Genomic_DNA"/>
</dbReference>
<keyword evidence="3 4" id="KW-0732">Signal</keyword>
<dbReference type="OrthoDB" id="4385186at2"/>
<proteinExistence type="predicted"/>
<keyword evidence="7" id="KW-1185">Reference proteome</keyword>
<keyword evidence="2" id="KW-0964">Secreted</keyword>
<accession>A0A5C5ULN6</accession>
<evidence type="ECO:0000256" key="3">
    <source>
        <dbReference type="ARBA" id="ARBA00022729"/>
    </source>
</evidence>
<feature type="signal peptide" evidence="4">
    <location>
        <begin position="1"/>
        <end position="29"/>
    </location>
</feature>
<name>A0A5C5ULN6_9CORY</name>
<reference evidence="6 7" key="1">
    <citation type="submission" date="2019-08" db="EMBL/GenBank/DDBJ databases">
        <authorList>
            <person name="Lei W."/>
        </authorList>
    </citation>
    <scope>NUCLEOTIDE SEQUENCE [LARGE SCALE GENOMIC DNA]</scope>
    <source>
        <strain evidence="6 7">CCUG 58627</strain>
    </source>
</reference>
<dbReference type="PANTHER" id="PTHR23303">
    <property type="entry name" value="CARBOXYPEPTIDASE REGULATORY REGION-CONTAINING"/>
    <property type="match status" value="1"/>
</dbReference>
<comment type="caution">
    <text evidence="6">The sequence shown here is derived from an EMBL/GenBank/DDBJ whole genome shotgun (WGS) entry which is preliminary data.</text>
</comment>
<dbReference type="InterPro" id="IPR051417">
    <property type="entry name" value="SDr/BOS_complex"/>
</dbReference>
<evidence type="ECO:0000259" key="5">
    <source>
        <dbReference type="Pfam" id="PF17210"/>
    </source>
</evidence>
<dbReference type="GO" id="GO:0005975">
    <property type="term" value="P:carbohydrate metabolic process"/>
    <property type="evidence" value="ECO:0007669"/>
    <property type="project" value="UniProtKB-ARBA"/>
</dbReference>
<protein>
    <recommendedName>
        <fullName evidence="5">SD-repeat containing protein B domain-containing protein</fullName>
    </recommendedName>
</protein>
<comment type="subcellular location">
    <subcellularLocation>
        <location evidence="1">Secreted</location>
    </subcellularLocation>
</comment>
<dbReference type="InterPro" id="IPR033764">
    <property type="entry name" value="Sdr_B"/>
</dbReference>
<organism evidence="6 7">
    <name type="scientific">Corynebacterium canis</name>
    <dbReference type="NCBI Taxonomy" id="679663"/>
    <lineage>
        <taxon>Bacteria</taxon>
        <taxon>Bacillati</taxon>
        <taxon>Actinomycetota</taxon>
        <taxon>Actinomycetes</taxon>
        <taxon>Mycobacteriales</taxon>
        <taxon>Corynebacteriaceae</taxon>
        <taxon>Corynebacterium</taxon>
    </lineage>
</organism>
<feature type="domain" description="SD-repeat containing protein B" evidence="5">
    <location>
        <begin position="296"/>
        <end position="367"/>
    </location>
</feature>
<evidence type="ECO:0000256" key="1">
    <source>
        <dbReference type="ARBA" id="ARBA00004613"/>
    </source>
</evidence>
<dbReference type="Gene3D" id="2.60.40.10">
    <property type="entry name" value="Immunoglobulins"/>
    <property type="match status" value="3"/>
</dbReference>
<evidence type="ECO:0000256" key="2">
    <source>
        <dbReference type="ARBA" id="ARBA00022525"/>
    </source>
</evidence>
<dbReference type="GO" id="GO:0005576">
    <property type="term" value="C:extracellular region"/>
    <property type="evidence" value="ECO:0007669"/>
    <property type="project" value="UniProtKB-SubCell"/>
</dbReference>
<feature type="chain" id="PRO_5023030110" description="SD-repeat containing protein B domain-containing protein" evidence="4">
    <location>
        <begin position="30"/>
        <end position="483"/>
    </location>
</feature>
<gene>
    <name evidence="6" type="ORF">FRX94_04915</name>
</gene>
<dbReference type="AlphaFoldDB" id="A0A5C5ULN6"/>
<dbReference type="Pfam" id="PF17210">
    <property type="entry name" value="SdrD_B"/>
    <property type="match status" value="1"/>
</dbReference>
<evidence type="ECO:0000313" key="6">
    <source>
        <dbReference type="EMBL" id="TWT26737.1"/>
    </source>
</evidence>
<evidence type="ECO:0000313" key="7">
    <source>
        <dbReference type="Proteomes" id="UP000320791"/>
    </source>
</evidence>
<dbReference type="InterPro" id="IPR013783">
    <property type="entry name" value="Ig-like_fold"/>
</dbReference>
<evidence type="ECO:0000256" key="4">
    <source>
        <dbReference type="SAM" id="SignalP"/>
    </source>
</evidence>
<sequence length="483" mass="51807">MSNAFRKAGVSTIAALTVVLAPHAITANAQEPAPCCGTWAGKLQLDNNGDGKFSKDVDAYLVGSTVELVSVSSPERGVVSTSGVSDSGTFEFKEVPFGRYVARVQVPEGFGLSPLASGWAAEVPELEVVRAAAPETPDKSYVYSEAVEVSEGANAVTFQDPLFVPTVGKVSGSIWFETDGDGVREESDVTGATPEVEVQLMRRATPDGSMEPIEEPWARKTSSAKDGKFLFKHLPAGEYQLLYRYPRGLTFSADGVDNNATRQVSEGRVSEPFRISATQKSVTLNAALTYRFAGDVYFDANGDGKRQVTERGAAKVKVEVRDGADVVASVDTDANGRYYFTDIADGRYSVRVIAPKPWQAAVNTDRLSDAVTFDVAVNGNEVAGLREVRLLPPAHSTSGSARETLPFIEPPKDEVSEQPDFGYGPNHPDRPTNIATLTALWNVFGGGGDAETLAFAPQAGLKNTLESWFRLMLCKLGITSNCR</sequence>
<dbReference type="SUPFAM" id="SSF117074">
    <property type="entry name" value="Hypothetical protein PA1324"/>
    <property type="match status" value="2"/>
</dbReference>
<dbReference type="Proteomes" id="UP000320791">
    <property type="component" value="Unassembled WGS sequence"/>
</dbReference>